<feature type="compositionally biased region" description="Basic and acidic residues" evidence="1">
    <location>
        <begin position="22"/>
        <end position="34"/>
    </location>
</feature>
<reference evidence="3 4" key="1">
    <citation type="submission" date="2024-09" db="EMBL/GenBank/DDBJ databases">
        <authorList>
            <person name="Sun Q."/>
            <person name="Mori K."/>
        </authorList>
    </citation>
    <scope>NUCLEOTIDE SEQUENCE [LARGE SCALE GENOMIC DNA]</scope>
    <source>
        <strain evidence="3 4">JCM 3028</strain>
    </source>
</reference>
<evidence type="ECO:0000313" key="3">
    <source>
        <dbReference type="EMBL" id="MFB9677412.1"/>
    </source>
</evidence>
<protein>
    <submittedName>
        <fullName evidence="3">Uncharacterized protein</fullName>
    </submittedName>
</protein>
<keyword evidence="2" id="KW-1133">Transmembrane helix</keyword>
<feature type="compositionally biased region" description="Basic and acidic residues" evidence="1">
    <location>
        <begin position="99"/>
        <end position="116"/>
    </location>
</feature>
<evidence type="ECO:0000256" key="2">
    <source>
        <dbReference type="SAM" id="Phobius"/>
    </source>
</evidence>
<feature type="transmembrane region" description="Helical" evidence="2">
    <location>
        <begin position="134"/>
        <end position="151"/>
    </location>
</feature>
<gene>
    <name evidence="3" type="ORF">ACFFRH_18180</name>
</gene>
<feature type="compositionally biased region" description="Basic and acidic residues" evidence="1">
    <location>
        <begin position="43"/>
        <end position="73"/>
    </location>
</feature>
<feature type="transmembrane region" description="Helical" evidence="2">
    <location>
        <begin position="157"/>
        <end position="174"/>
    </location>
</feature>
<evidence type="ECO:0000313" key="4">
    <source>
        <dbReference type="Proteomes" id="UP001589610"/>
    </source>
</evidence>
<comment type="caution">
    <text evidence="3">The sequence shown here is derived from an EMBL/GenBank/DDBJ whole genome shotgun (WGS) entry which is preliminary data.</text>
</comment>
<feature type="transmembrane region" description="Helical" evidence="2">
    <location>
        <begin position="217"/>
        <end position="240"/>
    </location>
</feature>
<proteinExistence type="predicted"/>
<dbReference type="RefSeq" id="WP_386157955.1">
    <property type="nucleotide sequence ID" value="NZ_JBHMBS010000008.1"/>
</dbReference>
<feature type="transmembrane region" description="Helical" evidence="2">
    <location>
        <begin position="186"/>
        <end position="205"/>
    </location>
</feature>
<dbReference type="EMBL" id="JBHMBS010000008">
    <property type="protein sequence ID" value="MFB9677412.1"/>
    <property type="molecule type" value="Genomic_DNA"/>
</dbReference>
<keyword evidence="2" id="KW-0472">Membrane</keyword>
<keyword evidence="2" id="KW-0812">Transmembrane</keyword>
<accession>A0ABV5TED3</accession>
<evidence type="ECO:0000256" key="1">
    <source>
        <dbReference type="SAM" id="MobiDB-lite"/>
    </source>
</evidence>
<sequence>MESDPPTEEIPPVQDPLPPPVARRETPEQPREPRQPQGPEGPEEPREPEDKREEEPRGDRPEAPRGKQTDAEGRPGLPPGVARGMREAEERLARRRARNRPDWLRRSRPARSREDVVPGTQDARTILLGHRREMVGLGLLALAGLLIPFPFAPIAIFRIPVLVWAVAALVVIACENWHTSDKALGLAAPIVSYSLGGGLVALVRARNDLGTVVDEFFAISGLMFMLGTAWAVFWMAYRLLNPPIPVGRGIRRPG</sequence>
<name>A0ABV5TED3_9ACTN</name>
<feature type="region of interest" description="Disordered" evidence="1">
    <location>
        <begin position="1"/>
        <end position="117"/>
    </location>
</feature>
<keyword evidence="4" id="KW-1185">Reference proteome</keyword>
<organism evidence="3 4">
    <name type="scientific">Streptosporangium vulgare</name>
    <dbReference type="NCBI Taxonomy" id="46190"/>
    <lineage>
        <taxon>Bacteria</taxon>
        <taxon>Bacillati</taxon>
        <taxon>Actinomycetota</taxon>
        <taxon>Actinomycetes</taxon>
        <taxon>Streptosporangiales</taxon>
        <taxon>Streptosporangiaceae</taxon>
        <taxon>Streptosporangium</taxon>
    </lineage>
</organism>
<dbReference type="Proteomes" id="UP001589610">
    <property type="component" value="Unassembled WGS sequence"/>
</dbReference>